<accession>A0A0D9X6E0</accession>
<reference evidence="1" key="3">
    <citation type="submission" date="2015-04" db="UniProtKB">
        <authorList>
            <consortium name="EnsemblPlants"/>
        </authorList>
    </citation>
    <scope>IDENTIFICATION</scope>
</reference>
<protein>
    <submittedName>
        <fullName evidence="1">Uncharacterized protein</fullName>
    </submittedName>
</protein>
<reference evidence="1 2" key="1">
    <citation type="submission" date="2012-08" db="EMBL/GenBank/DDBJ databases">
        <title>Oryza genome evolution.</title>
        <authorList>
            <person name="Wing R.A."/>
        </authorList>
    </citation>
    <scope>NUCLEOTIDE SEQUENCE</scope>
</reference>
<sequence length="79" mass="8760">MGRLEEIREREASNLRGTIVVLCSFSSSSASKRWVRKCSTTLACCLQQNNSLSSYQSASTNVVKGRDIGTISRYPAGWR</sequence>
<evidence type="ECO:0000313" key="1">
    <source>
        <dbReference type="EnsemblPlants" id="LPERR08G08290.1"/>
    </source>
</evidence>
<keyword evidence="2" id="KW-1185">Reference proteome</keyword>
<dbReference type="Gramene" id="LPERR08G08290.1">
    <property type="protein sequence ID" value="LPERR08G08290.1"/>
    <property type="gene ID" value="LPERR08G08290"/>
</dbReference>
<dbReference type="Proteomes" id="UP000032180">
    <property type="component" value="Chromosome 8"/>
</dbReference>
<proteinExistence type="predicted"/>
<name>A0A0D9X6E0_9ORYZ</name>
<evidence type="ECO:0000313" key="2">
    <source>
        <dbReference type="Proteomes" id="UP000032180"/>
    </source>
</evidence>
<dbReference type="EnsemblPlants" id="LPERR08G08290.1">
    <property type="protein sequence ID" value="LPERR08G08290.1"/>
    <property type="gene ID" value="LPERR08G08290"/>
</dbReference>
<dbReference type="HOGENOM" id="CLU_2609523_0_0_1"/>
<organism evidence="1 2">
    <name type="scientific">Leersia perrieri</name>
    <dbReference type="NCBI Taxonomy" id="77586"/>
    <lineage>
        <taxon>Eukaryota</taxon>
        <taxon>Viridiplantae</taxon>
        <taxon>Streptophyta</taxon>
        <taxon>Embryophyta</taxon>
        <taxon>Tracheophyta</taxon>
        <taxon>Spermatophyta</taxon>
        <taxon>Magnoliopsida</taxon>
        <taxon>Liliopsida</taxon>
        <taxon>Poales</taxon>
        <taxon>Poaceae</taxon>
        <taxon>BOP clade</taxon>
        <taxon>Oryzoideae</taxon>
        <taxon>Oryzeae</taxon>
        <taxon>Oryzinae</taxon>
        <taxon>Leersia</taxon>
    </lineage>
</organism>
<dbReference type="AlphaFoldDB" id="A0A0D9X6E0"/>
<reference evidence="2" key="2">
    <citation type="submission" date="2013-12" db="EMBL/GenBank/DDBJ databases">
        <authorList>
            <person name="Yu Y."/>
            <person name="Lee S."/>
            <person name="de Baynast K."/>
            <person name="Wissotski M."/>
            <person name="Liu L."/>
            <person name="Talag J."/>
            <person name="Goicoechea J."/>
            <person name="Angelova A."/>
            <person name="Jetty R."/>
            <person name="Kudrna D."/>
            <person name="Golser W."/>
            <person name="Rivera L."/>
            <person name="Zhang J."/>
            <person name="Wing R."/>
        </authorList>
    </citation>
    <scope>NUCLEOTIDE SEQUENCE</scope>
</reference>